<dbReference type="Pfam" id="PF08414">
    <property type="entry name" value="NADPH_Ox"/>
    <property type="match status" value="1"/>
</dbReference>
<dbReference type="InterPro" id="IPR013112">
    <property type="entry name" value="FAD-bd_8"/>
</dbReference>
<evidence type="ECO:0000256" key="3">
    <source>
        <dbReference type="ARBA" id="ARBA00022692"/>
    </source>
</evidence>
<keyword evidence="6" id="KW-0521">NADP</keyword>
<dbReference type="GO" id="GO:0046872">
    <property type="term" value="F:metal ion binding"/>
    <property type="evidence" value="ECO:0007669"/>
    <property type="project" value="UniProtKB-KW"/>
</dbReference>
<dbReference type="InterPro" id="IPR039261">
    <property type="entry name" value="FNR_nucleotide-bd"/>
</dbReference>
<feature type="domain" description="FAD-binding FR-type" evidence="10">
    <location>
        <begin position="62"/>
        <end position="169"/>
    </location>
</feature>
<evidence type="ECO:0000256" key="7">
    <source>
        <dbReference type="ARBA" id="ARBA00022989"/>
    </source>
</evidence>
<dbReference type="Gene3D" id="2.40.30.10">
    <property type="entry name" value="Translation factors"/>
    <property type="match status" value="1"/>
</dbReference>
<sequence>MANPKEFAGELFVTLARQRNLEPENGITKDELKELWEEMTDNFDSCLWIFFDMESSPTFLFFSTMTTELLHDEAIYPGNVPSIHIKKPPGFKYKSGMCLFVKCPDASPFERHSFSITSAPGDDYLSVHIRTLGDWTTELSKTQLPMEIEFSCRSPKLLIDGPYGAPDRWALWLGIGATPFISILKDLLNNLKSNENVIEMHNYLTSIYEVGDARSALIAMVQSLQLAKDGVDIVSGSRIQTHFARPNWRKVFSNLDNAHKSSHVSSIVDPQRIQNN</sequence>
<dbReference type="Gene3D" id="3.40.50.80">
    <property type="entry name" value="Nucleotide-binding domain of ferredoxin-NADP reductase (FNR) module"/>
    <property type="match status" value="1"/>
</dbReference>
<evidence type="ECO:0000313" key="12">
    <source>
        <dbReference type="RefSeq" id="XP_029117822.1"/>
    </source>
</evidence>
<accession>A0A8N4I6M7</accession>
<evidence type="ECO:0000313" key="11">
    <source>
        <dbReference type="Proteomes" id="UP000504607"/>
    </source>
</evidence>
<dbReference type="GO" id="GO:0016174">
    <property type="term" value="F:NAD(P)H oxidase H2O2-forming activity"/>
    <property type="evidence" value="ECO:0007669"/>
    <property type="project" value="TreeGrafter"/>
</dbReference>
<evidence type="ECO:0000256" key="1">
    <source>
        <dbReference type="ARBA" id="ARBA00004141"/>
    </source>
</evidence>
<dbReference type="InterPro" id="IPR017938">
    <property type="entry name" value="Riboflavin_synthase-like_b-brl"/>
</dbReference>
<dbReference type="GO" id="GO:0042742">
    <property type="term" value="P:defense response to bacterium"/>
    <property type="evidence" value="ECO:0007669"/>
    <property type="project" value="UniProtKB-ARBA"/>
</dbReference>
<dbReference type="AlphaFoldDB" id="A0A8N4I6M7"/>
<dbReference type="FunFam" id="2.40.30.10:FF:000059">
    <property type="entry name" value="dual oxidase isoform X1"/>
    <property type="match status" value="1"/>
</dbReference>
<keyword evidence="11" id="KW-1185">Reference proteome</keyword>
<reference evidence="12" key="1">
    <citation type="submission" date="2025-08" db="UniProtKB">
        <authorList>
            <consortium name="RefSeq"/>
        </authorList>
    </citation>
    <scope>IDENTIFICATION</scope>
</reference>
<dbReference type="PANTHER" id="PTHR11972:SF54">
    <property type="entry name" value="RESPIRATORY BURST OXIDASE HOMOLOG PROTEIN J-RELATED"/>
    <property type="match status" value="1"/>
</dbReference>
<organism evidence="11 12">
    <name type="scientific">Elaeis guineensis var. tenera</name>
    <name type="common">Oil palm</name>
    <dbReference type="NCBI Taxonomy" id="51953"/>
    <lineage>
        <taxon>Eukaryota</taxon>
        <taxon>Viridiplantae</taxon>
        <taxon>Streptophyta</taxon>
        <taxon>Embryophyta</taxon>
        <taxon>Tracheophyta</taxon>
        <taxon>Spermatophyta</taxon>
        <taxon>Magnoliopsida</taxon>
        <taxon>Liliopsida</taxon>
        <taxon>Arecaceae</taxon>
        <taxon>Arecoideae</taxon>
        <taxon>Cocoseae</taxon>
        <taxon>Elaeidinae</taxon>
        <taxon>Elaeis</taxon>
    </lineage>
</organism>
<keyword evidence="2" id="KW-0285">Flavoprotein</keyword>
<dbReference type="InterPro" id="IPR017927">
    <property type="entry name" value="FAD-bd_FR_type"/>
</dbReference>
<keyword evidence="9" id="KW-0472">Membrane</keyword>
<dbReference type="Proteomes" id="UP000504607">
    <property type="component" value="Unplaced"/>
</dbReference>
<evidence type="ECO:0000256" key="8">
    <source>
        <dbReference type="ARBA" id="ARBA00023002"/>
    </source>
</evidence>
<evidence type="ECO:0000256" key="6">
    <source>
        <dbReference type="ARBA" id="ARBA00022857"/>
    </source>
</evidence>
<keyword evidence="3" id="KW-0812">Transmembrane</keyword>
<proteinExistence type="predicted"/>
<keyword evidence="5" id="KW-0274">FAD</keyword>
<dbReference type="InterPro" id="IPR013121">
    <property type="entry name" value="Fe_red_NAD-bd_6"/>
</dbReference>
<evidence type="ECO:0000256" key="9">
    <source>
        <dbReference type="ARBA" id="ARBA00023136"/>
    </source>
</evidence>
<dbReference type="PROSITE" id="PS51384">
    <property type="entry name" value="FAD_FR"/>
    <property type="match status" value="1"/>
</dbReference>
<dbReference type="RefSeq" id="XP_029117822.1">
    <property type="nucleotide sequence ID" value="XM_029261989.1"/>
</dbReference>
<dbReference type="OrthoDB" id="670445at2759"/>
<dbReference type="CDD" id="cd06186">
    <property type="entry name" value="NOX_Duox_like_FAD_NADP"/>
    <property type="match status" value="1"/>
</dbReference>
<dbReference type="Pfam" id="PF08030">
    <property type="entry name" value="NAD_binding_6"/>
    <property type="match status" value="1"/>
</dbReference>
<dbReference type="PANTHER" id="PTHR11972">
    <property type="entry name" value="NADPH OXIDASE"/>
    <property type="match status" value="1"/>
</dbReference>
<evidence type="ECO:0000256" key="2">
    <source>
        <dbReference type="ARBA" id="ARBA00022630"/>
    </source>
</evidence>
<dbReference type="GO" id="GO:0016175">
    <property type="term" value="F:superoxide-generating NAD(P)H oxidase activity"/>
    <property type="evidence" value="ECO:0007669"/>
    <property type="project" value="UniProtKB-ARBA"/>
</dbReference>
<dbReference type="GO" id="GO:0004601">
    <property type="term" value="F:peroxidase activity"/>
    <property type="evidence" value="ECO:0007669"/>
    <property type="project" value="InterPro"/>
</dbReference>
<dbReference type="Gene3D" id="1.10.238.10">
    <property type="entry name" value="EF-hand"/>
    <property type="match status" value="1"/>
</dbReference>
<dbReference type="InterPro" id="IPR013623">
    <property type="entry name" value="NADPH_Ox"/>
</dbReference>
<protein>
    <submittedName>
        <fullName evidence="12">Respiratory burst oxidase homolog protein H</fullName>
    </submittedName>
</protein>
<evidence type="ECO:0000256" key="4">
    <source>
        <dbReference type="ARBA" id="ARBA00022723"/>
    </source>
</evidence>
<dbReference type="SUPFAM" id="SSF63380">
    <property type="entry name" value="Riboflavin synthase domain-like"/>
    <property type="match status" value="1"/>
</dbReference>
<dbReference type="GO" id="GO:0005886">
    <property type="term" value="C:plasma membrane"/>
    <property type="evidence" value="ECO:0007669"/>
    <property type="project" value="TreeGrafter"/>
</dbReference>
<dbReference type="InterPro" id="IPR050369">
    <property type="entry name" value="RBOH/FRE"/>
</dbReference>
<keyword evidence="4" id="KW-0479">Metal-binding</keyword>
<gene>
    <name evidence="12" type="primary">LOC114913321</name>
</gene>
<dbReference type="Pfam" id="PF08022">
    <property type="entry name" value="FAD_binding_8"/>
    <property type="match status" value="1"/>
</dbReference>
<keyword evidence="8" id="KW-0560">Oxidoreductase</keyword>
<evidence type="ECO:0000259" key="10">
    <source>
        <dbReference type="PROSITE" id="PS51384"/>
    </source>
</evidence>
<dbReference type="GO" id="GO:0009653">
    <property type="term" value="P:anatomical structure morphogenesis"/>
    <property type="evidence" value="ECO:0007669"/>
    <property type="project" value="UniProtKB-ARBA"/>
</dbReference>
<evidence type="ECO:0000256" key="5">
    <source>
        <dbReference type="ARBA" id="ARBA00022827"/>
    </source>
</evidence>
<comment type="subcellular location">
    <subcellularLocation>
        <location evidence="1">Membrane</location>
        <topology evidence="1">Multi-pass membrane protein</topology>
    </subcellularLocation>
</comment>
<name>A0A8N4I6M7_ELAGV</name>
<keyword evidence="7" id="KW-1133">Transmembrane helix</keyword>